<reference evidence="5" key="2">
    <citation type="submission" date="2020-01" db="EMBL/GenBank/DDBJ databases">
        <title>Draft genome sequence of the Termite Coptotermes fromosanus.</title>
        <authorList>
            <person name="Itakura S."/>
            <person name="Yosikawa Y."/>
            <person name="Umezawa K."/>
        </authorList>
    </citation>
    <scope>NUCLEOTIDE SEQUENCE [LARGE SCALE GENOMIC DNA]</scope>
</reference>
<evidence type="ECO:0000256" key="1">
    <source>
        <dbReference type="ARBA" id="ARBA00023180"/>
    </source>
</evidence>
<gene>
    <name evidence="4" type="ORF">Cfor_09843</name>
    <name evidence="3" type="ORF">Cfor_10045</name>
</gene>
<dbReference type="InParanoid" id="A0A6L2PPV1"/>
<name>A0A6L2PPV1_COPFO</name>
<feature type="domain" description="TGFBR3/Endoglin-like N-terminal" evidence="2">
    <location>
        <begin position="5"/>
        <end position="150"/>
    </location>
</feature>
<evidence type="ECO:0000313" key="5">
    <source>
        <dbReference type="Proteomes" id="UP000502823"/>
    </source>
</evidence>
<reference evidence="3" key="1">
    <citation type="journal article" date="2020" name="J. Asia-Pac. Entomol.">
        <title>Draft genome sequence of the termite, Coptotermes formosanus: Genetic insights into the pyruvate dehydrogenase complex of the termite.</title>
        <authorList>
            <person name="Itakura S."/>
            <person name="Yosikawa Y."/>
            <person name="Togami Y."/>
            <person name="Umezawa K."/>
        </authorList>
    </citation>
    <scope>NUCLEOTIDE SEQUENCE</scope>
    <source>
        <tissue evidence="3">Head</tissue>
    </source>
</reference>
<dbReference type="AlphaFoldDB" id="A0A6L2PPV1"/>
<comment type="caution">
    <text evidence="3">The sequence shown here is derived from an EMBL/GenBank/DDBJ whole genome shotgun (WGS) entry which is preliminary data.</text>
</comment>
<dbReference type="InterPro" id="IPR058899">
    <property type="entry name" value="TGFBR3/Endoglin-like_N"/>
</dbReference>
<protein>
    <recommendedName>
        <fullName evidence="2">TGFBR3/Endoglin-like N-terminal domain-containing protein</fullName>
    </recommendedName>
</protein>
<proteinExistence type="predicted"/>
<dbReference type="Proteomes" id="UP000502823">
    <property type="component" value="Unassembled WGS sequence"/>
</dbReference>
<dbReference type="EMBL" id="BLKM01008312">
    <property type="protein sequence ID" value="GFG33192.1"/>
    <property type="molecule type" value="Genomic_DNA"/>
</dbReference>
<organism evidence="3 5">
    <name type="scientific">Coptotermes formosanus</name>
    <name type="common">Formosan subterranean termite</name>
    <dbReference type="NCBI Taxonomy" id="36987"/>
    <lineage>
        <taxon>Eukaryota</taxon>
        <taxon>Metazoa</taxon>
        <taxon>Ecdysozoa</taxon>
        <taxon>Arthropoda</taxon>
        <taxon>Hexapoda</taxon>
        <taxon>Insecta</taxon>
        <taxon>Pterygota</taxon>
        <taxon>Neoptera</taxon>
        <taxon>Polyneoptera</taxon>
        <taxon>Dictyoptera</taxon>
        <taxon>Blattodea</taxon>
        <taxon>Blattoidea</taxon>
        <taxon>Termitoidae</taxon>
        <taxon>Rhinotermitidae</taxon>
        <taxon>Coptotermes</taxon>
    </lineage>
</organism>
<evidence type="ECO:0000313" key="4">
    <source>
        <dbReference type="EMBL" id="GFG34940.1"/>
    </source>
</evidence>
<sequence>MAQDVQHKQEVHVIMLHIVTSSSRISHDARSQTPSPVKLSMNFNHDGGGNESNAEVLGRLVLVLNSNHLVAWQLVANYDDKEDTKDSSPQPLIVVSEGSTVEGNFNFNFSHKIWPNKKALQRYVRREYPRLASYTEVKGANHMELKVGSIMSTGQNLGFGTECNIDSLTESRVLTAYSTVQIKTEGCFNEDYIGDNEVDVYVVELDAGAKGNRPNRGPLPVLVQLQGDSVSPVPRNVTLVLKSHQPIRWQFGANGINGNIVVV</sequence>
<dbReference type="EMBL" id="BLKM01005606">
    <property type="protein sequence ID" value="GFG34940.1"/>
    <property type="molecule type" value="Genomic_DNA"/>
</dbReference>
<dbReference type="Pfam" id="PF26060">
    <property type="entry name" value="TGFBR3_N"/>
    <property type="match status" value="1"/>
</dbReference>
<keyword evidence="1" id="KW-0325">Glycoprotein</keyword>
<evidence type="ECO:0000259" key="2">
    <source>
        <dbReference type="Pfam" id="PF26060"/>
    </source>
</evidence>
<evidence type="ECO:0000313" key="3">
    <source>
        <dbReference type="EMBL" id="GFG33192.1"/>
    </source>
</evidence>
<keyword evidence="5" id="KW-1185">Reference proteome</keyword>
<feature type="non-terminal residue" evidence="3">
    <location>
        <position position="263"/>
    </location>
</feature>
<dbReference type="OrthoDB" id="6420824at2759"/>
<accession>A0A6L2PPV1</accession>